<dbReference type="InterPro" id="IPR037546">
    <property type="entry name" value="SAC51-like"/>
</dbReference>
<gene>
    <name evidence="11" type="ORF">GUJ93_ZPchr0003g17295</name>
</gene>
<feature type="region of interest" description="Disordered" evidence="8">
    <location>
        <begin position="526"/>
        <end position="571"/>
    </location>
</feature>
<proteinExistence type="predicted"/>
<protein>
    <recommendedName>
        <fullName evidence="13">BHLH domain-containing protein</fullName>
    </recommendedName>
</protein>
<keyword evidence="12" id="KW-1185">Reference proteome</keyword>
<feature type="domain" description="GRF-type" evidence="10">
    <location>
        <begin position="20"/>
        <end position="64"/>
    </location>
</feature>
<evidence type="ECO:0000256" key="2">
    <source>
        <dbReference type="ARBA" id="ARBA00022771"/>
    </source>
</evidence>
<accession>A0A8J5RYV3</accession>
<dbReference type="PROSITE" id="PS50888">
    <property type="entry name" value="BHLH"/>
    <property type="match status" value="1"/>
</dbReference>
<feature type="compositionally biased region" description="Polar residues" evidence="8">
    <location>
        <begin position="542"/>
        <end position="555"/>
    </location>
</feature>
<feature type="region of interest" description="Disordered" evidence="8">
    <location>
        <begin position="588"/>
        <end position="607"/>
    </location>
</feature>
<dbReference type="GO" id="GO:0046983">
    <property type="term" value="F:protein dimerization activity"/>
    <property type="evidence" value="ECO:0007669"/>
    <property type="project" value="InterPro"/>
</dbReference>
<evidence type="ECO:0000256" key="5">
    <source>
        <dbReference type="ARBA" id="ARBA00023163"/>
    </source>
</evidence>
<dbReference type="GO" id="GO:0008270">
    <property type="term" value="F:zinc ion binding"/>
    <property type="evidence" value="ECO:0007669"/>
    <property type="project" value="UniProtKB-KW"/>
</dbReference>
<dbReference type="Proteomes" id="UP000729402">
    <property type="component" value="Unassembled WGS sequence"/>
</dbReference>
<evidence type="ECO:0000256" key="7">
    <source>
        <dbReference type="SAM" id="Coils"/>
    </source>
</evidence>
<dbReference type="PROSITE" id="PS51999">
    <property type="entry name" value="ZF_GRF"/>
    <property type="match status" value="1"/>
</dbReference>
<keyword evidence="1" id="KW-0479">Metal-binding</keyword>
<evidence type="ECO:0000256" key="6">
    <source>
        <dbReference type="PROSITE-ProRule" id="PRU01343"/>
    </source>
</evidence>
<dbReference type="InterPro" id="IPR010666">
    <property type="entry name" value="Znf_GRF"/>
</dbReference>
<evidence type="ECO:0000259" key="10">
    <source>
        <dbReference type="PROSITE" id="PS51999"/>
    </source>
</evidence>
<feature type="compositionally biased region" description="Basic and acidic residues" evidence="8">
    <location>
        <begin position="557"/>
        <end position="571"/>
    </location>
</feature>
<evidence type="ECO:0000256" key="4">
    <source>
        <dbReference type="ARBA" id="ARBA00023015"/>
    </source>
</evidence>
<name>A0A8J5RYV3_ZIZPA</name>
<keyword evidence="3" id="KW-0862">Zinc</keyword>
<evidence type="ECO:0000256" key="8">
    <source>
        <dbReference type="SAM" id="MobiDB-lite"/>
    </source>
</evidence>
<evidence type="ECO:0008006" key="13">
    <source>
        <dbReference type="Google" id="ProtNLM"/>
    </source>
</evidence>
<keyword evidence="4" id="KW-0805">Transcription regulation</keyword>
<comment type="caution">
    <text evidence="11">The sequence shown here is derived from an EMBL/GenBank/DDBJ whole genome shotgun (WGS) entry which is preliminary data.</text>
</comment>
<evidence type="ECO:0000259" key="9">
    <source>
        <dbReference type="PROSITE" id="PS50888"/>
    </source>
</evidence>
<keyword evidence="7" id="KW-0175">Coiled coil</keyword>
<dbReference type="PANTHER" id="PTHR36066">
    <property type="entry name" value="TRANSCRIPTION FACTOR BHLH145"/>
    <property type="match status" value="1"/>
</dbReference>
<dbReference type="InterPro" id="IPR011598">
    <property type="entry name" value="bHLH_dom"/>
</dbReference>
<reference evidence="11" key="2">
    <citation type="submission" date="2021-02" db="EMBL/GenBank/DDBJ databases">
        <authorList>
            <person name="Kimball J.A."/>
            <person name="Haas M.W."/>
            <person name="Macchietto M."/>
            <person name="Kono T."/>
            <person name="Duquette J."/>
            <person name="Shao M."/>
        </authorList>
    </citation>
    <scope>NUCLEOTIDE SEQUENCE</scope>
    <source>
        <tissue evidence="11">Fresh leaf tissue</tissue>
    </source>
</reference>
<evidence type="ECO:0000313" key="12">
    <source>
        <dbReference type="Proteomes" id="UP000729402"/>
    </source>
</evidence>
<dbReference type="PANTHER" id="PTHR36066:SF2">
    <property type="entry name" value="TRANSCRIPTION FACTOR BHLH145"/>
    <property type="match status" value="1"/>
</dbReference>
<keyword evidence="5" id="KW-0804">Transcription</keyword>
<dbReference type="AlphaFoldDB" id="A0A8J5RYV3"/>
<organism evidence="11 12">
    <name type="scientific">Zizania palustris</name>
    <name type="common">Northern wild rice</name>
    <dbReference type="NCBI Taxonomy" id="103762"/>
    <lineage>
        <taxon>Eukaryota</taxon>
        <taxon>Viridiplantae</taxon>
        <taxon>Streptophyta</taxon>
        <taxon>Embryophyta</taxon>
        <taxon>Tracheophyta</taxon>
        <taxon>Spermatophyta</taxon>
        <taxon>Magnoliopsida</taxon>
        <taxon>Liliopsida</taxon>
        <taxon>Poales</taxon>
        <taxon>Poaceae</taxon>
        <taxon>BOP clade</taxon>
        <taxon>Oryzoideae</taxon>
        <taxon>Oryzeae</taxon>
        <taxon>Zizaniinae</taxon>
        <taxon>Zizania</taxon>
    </lineage>
</organism>
<evidence type="ECO:0000313" key="11">
    <source>
        <dbReference type="EMBL" id="KAG8063161.1"/>
    </source>
</evidence>
<sequence>MGSRSSNQDPLGEHLPLIDCPQCRIPVVKLRSKRVDTFNRVFYKCPNNFQNDDTCGYFWWHSDYVNLLRVKQQKKSFFGGEQEWTEVSRISEEREDLRKLSLEISEVRQQIGELKQQLFLGKTGKLQRFSQELRVLATGGPPSGASLFFLFDASFFCGVLLLVCAGPSGGAAAEVEASLSSYPGTSSFLLQTRVSSLPVCACVRSSSPRLRRVVGPSGRAPLLAGPRPARSGSSNVEASPEEFKVARFEIENLVAGGAVRVLWLFGQFLQGERTGVLMVWQAAAQTRFRVFKHENGIAVRVIACFQPSQDCQAEYFRHLLKPVTQVGEFPVHLNCLVTILFGGCLVMGEKVNPWCHWLNPPWTESSANNARPPDVTLENTSSVALPTYLNSGGYIYPGVAASMPFFAASITDSPSNFVTTLAPSVGLPTADTLKKRPLVFFHNENHTATVGPFLSKGALDPVPELQGSNETNVTDVGAQNTGFIHENTEEINALLYSESDEGCLKVQELSRVRKYPMQDDTLSVESVASAGAAQPEKKRRLSSGTDRSVVDTASSARPDHSIDQKHLSHDDDAQSCCMGEVESDRQFALRQGEDAEGNDSPDDRKRRRERIQETVAALRKIVPGGIAKDATAVLDEAICYLKYLKLKVKTLGAVSL</sequence>
<feature type="domain" description="BHLH" evidence="9">
    <location>
        <begin position="595"/>
        <end position="644"/>
    </location>
</feature>
<keyword evidence="2 6" id="KW-0863">Zinc-finger</keyword>
<reference evidence="11" key="1">
    <citation type="journal article" date="2021" name="bioRxiv">
        <title>Whole Genome Assembly and Annotation of Northern Wild Rice, Zizania palustris L., Supports a Whole Genome Duplication in the Zizania Genus.</title>
        <authorList>
            <person name="Haas M."/>
            <person name="Kono T."/>
            <person name="Macchietto M."/>
            <person name="Millas R."/>
            <person name="McGilp L."/>
            <person name="Shao M."/>
            <person name="Duquette J."/>
            <person name="Hirsch C.N."/>
            <person name="Kimball J."/>
        </authorList>
    </citation>
    <scope>NUCLEOTIDE SEQUENCE</scope>
    <source>
        <tissue evidence="11">Fresh leaf tissue</tissue>
    </source>
</reference>
<evidence type="ECO:0000256" key="1">
    <source>
        <dbReference type="ARBA" id="ARBA00022723"/>
    </source>
</evidence>
<feature type="coiled-coil region" evidence="7">
    <location>
        <begin position="90"/>
        <end position="117"/>
    </location>
</feature>
<feature type="region of interest" description="Disordered" evidence="8">
    <location>
        <begin position="217"/>
        <end position="236"/>
    </location>
</feature>
<evidence type="ECO:0000256" key="3">
    <source>
        <dbReference type="ARBA" id="ARBA00022833"/>
    </source>
</evidence>
<dbReference type="EMBL" id="JAAALK010000286">
    <property type="protein sequence ID" value="KAG8063161.1"/>
    <property type="molecule type" value="Genomic_DNA"/>
</dbReference>
<dbReference type="OrthoDB" id="777433at2759"/>